<organism evidence="1 2">
    <name type="scientific">Phialemonium thermophilum</name>
    <dbReference type="NCBI Taxonomy" id="223376"/>
    <lineage>
        <taxon>Eukaryota</taxon>
        <taxon>Fungi</taxon>
        <taxon>Dikarya</taxon>
        <taxon>Ascomycota</taxon>
        <taxon>Pezizomycotina</taxon>
        <taxon>Sordariomycetes</taxon>
        <taxon>Sordariomycetidae</taxon>
        <taxon>Cephalothecales</taxon>
        <taxon>Cephalothecaceae</taxon>
        <taxon>Phialemonium</taxon>
    </lineage>
</organism>
<evidence type="ECO:0000313" key="2">
    <source>
        <dbReference type="Proteomes" id="UP001586593"/>
    </source>
</evidence>
<proteinExistence type="predicted"/>
<reference evidence="1 2" key="1">
    <citation type="journal article" date="2024" name="Commun. Biol.">
        <title>Comparative genomic analysis of thermophilic fungi reveals convergent evolutionary adaptations and gene losses.</title>
        <authorList>
            <person name="Steindorff A.S."/>
            <person name="Aguilar-Pontes M.V."/>
            <person name="Robinson A.J."/>
            <person name="Andreopoulos B."/>
            <person name="LaButti K."/>
            <person name="Kuo A."/>
            <person name="Mondo S."/>
            <person name="Riley R."/>
            <person name="Otillar R."/>
            <person name="Haridas S."/>
            <person name="Lipzen A."/>
            <person name="Grimwood J."/>
            <person name="Schmutz J."/>
            <person name="Clum A."/>
            <person name="Reid I.D."/>
            <person name="Moisan M.C."/>
            <person name="Butler G."/>
            <person name="Nguyen T.T.M."/>
            <person name="Dewar K."/>
            <person name="Conant G."/>
            <person name="Drula E."/>
            <person name="Henrissat B."/>
            <person name="Hansel C."/>
            <person name="Singer S."/>
            <person name="Hutchinson M.I."/>
            <person name="de Vries R.P."/>
            <person name="Natvig D.O."/>
            <person name="Powell A.J."/>
            <person name="Tsang A."/>
            <person name="Grigoriev I.V."/>
        </authorList>
    </citation>
    <scope>NUCLEOTIDE SEQUENCE [LARGE SCALE GENOMIC DNA]</scope>
    <source>
        <strain evidence="1 2">ATCC 24622</strain>
    </source>
</reference>
<protein>
    <recommendedName>
        <fullName evidence="3">Secreted protein</fullName>
    </recommendedName>
</protein>
<keyword evidence="2" id="KW-1185">Reference proteome</keyword>
<dbReference type="Proteomes" id="UP001586593">
    <property type="component" value="Unassembled WGS sequence"/>
</dbReference>
<evidence type="ECO:0008006" key="3">
    <source>
        <dbReference type="Google" id="ProtNLM"/>
    </source>
</evidence>
<comment type="caution">
    <text evidence="1">The sequence shown here is derived from an EMBL/GenBank/DDBJ whole genome shotgun (WGS) entry which is preliminary data.</text>
</comment>
<accession>A0ABR3WPP3</accession>
<dbReference type="EMBL" id="JAZHXJ010000295">
    <property type="protein sequence ID" value="KAL1865432.1"/>
    <property type="molecule type" value="Genomic_DNA"/>
</dbReference>
<sequence length="110" mass="12502">METLVGAYLWVLETGLTTFSMTPAVGSLCSPDDALVITVRDCWPVTRSVVFVTCRRHKEPADTKYGQSCKRQSLANHSDAFGASHYHRFFHVPLAYERGKMAHVAFDWWH</sequence>
<name>A0ABR3WPP3_9PEZI</name>
<gene>
    <name evidence="1" type="ORF">VTK73DRAFT_5246</name>
</gene>
<evidence type="ECO:0000313" key="1">
    <source>
        <dbReference type="EMBL" id="KAL1865432.1"/>
    </source>
</evidence>